<organism evidence="2 3">
    <name type="scientific">Stygiolobus caldivivus</name>
    <dbReference type="NCBI Taxonomy" id="2824673"/>
    <lineage>
        <taxon>Archaea</taxon>
        <taxon>Thermoproteota</taxon>
        <taxon>Thermoprotei</taxon>
        <taxon>Sulfolobales</taxon>
        <taxon>Sulfolobaceae</taxon>
        <taxon>Stygiolobus</taxon>
    </lineage>
</organism>
<protein>
    <submittedName>
        <fullName evidence="2">Uncharacterized protein</fullName>
    </submittedName>
</protein>
<evidence type="ECO:0000256" key="1">
    <source>
        <dbReference type="SAM" id="Phobius"/>
    </source>
</evidence>
<accession>A0A8D5U525</accession>
<keyword evidence="1" id="KW-0472">Membrane</keyword>
<dbReference type="EMBL" id="AP024597">
    <property type="protein sequence ID" value="BCU69051.1"/>
    <property type="molecule type" value="Genomic_DNA"/>
</dbReference>
<dbReference type="AlphaFoldDB" id="A0A8D5U525"/>
<dbReference type="RefSeq" id="WP_221289113.1">
    <property type="nucleotide sequence ID" value="NZ_AP024597.1"/>
</dbReference>
<feature type="transmembrane region" description="Helical" evidence="1">
    <location>
        <begin position="56"/>
        <end position="74"/>
    </location>
</feature>
<keyword evidence="1" id="KW-0812">Transmembrane</keyword>
<keyword evidence="1" id="KW-1133">Transmembrane helix</keyword>
<keyword evidence="3" id="KW-1185">Reference proteome</keyword>
<name>A0A8D5U525_9CREN</name>
<evidence type="ECO:0000313" key="2">
    <source>
        <dbReference type="EMBL" id="BCU69051.1"/>
    </source>
</evidence>
<reference evidence="2 3" key="1">
    <citation type="submission" date="2021-04" db="EMBL/GenBank/DDBJ databases">
        <title>Complete genome sequence of Stygiolobus sp. KN-1.</title>
        <authorList>
            <person name="Nakamura K."/>
            <person name="Sakai H."/>
            <person name="Kurosawa N."/>
        </authorList>
    </citation>
    <scope>NUCLEOTIDE SEQUENCE [LARGE SCALE GENOMIC DNA]</scope>
    <source>
        <strain evidence="2 3">KN-1</strain>
    </source>
</reference>
<evidence type="ECO:0000313" key="3">
    <source>
        <dbReference type="Proteomes" id="UP000825123"/>
    </source>
</evidence>
<feature type="transmembrane region" description="Helical" evidence="1">
    <location>
        <begin position="6"/>
        <end position="24"/>
    </location>
</feature>
<gene>
    <name evidence="2" type="ORF">KN1_03480</name>
</gene>
<proteinExistence type="predicted"/>
<dbReference type="Proteomes" id="UP000825123">
    <property type="component" value="Chromosome"/>
</dbReference>
<dbReference type="KEGG" id="csty:KN1_03480"/>
<dbReference type="GeneID" id="66162098"/>
<feature type="transmembrane region" description="Helical" evidence="1">
    <location>
        <begin position="31"/>
        <end position="50"/>
    </location>
</feature>
<sequence>MNYKYYPVALAIVYTIISTILSASGLTEIRIYLILFTIGSILVELLFYPFPKPANYIIIGLNGFLVVLSLYYFFQFIGII</sequence>